<comment type="caution">
    <text evidence="2">The sequence shown here is derived from an EMBL/GenBank/DDBJ whole genome shotgun (WGS) entry which is preliminary data.</text>
</comment>
<feature type="chain" id="PRO_5043719887" evidence="1">
    <location>
        <begin position="25"/>
        <end position="97"/>
    </location>
</feature>
<feature type="non-terminal residue" evidence="2">
    <location>
        <position position="1"/>
    </location>
</feature>
<evidence type="ECO:0000313" key="2">
    <source>
        <dbReference type="EMBL" id="KAG6577331.1"/>
    </source>
</evidence>
<reference evidence="2 3" key="1">
    <citation type="journal article" date="2021" name="Hortic Res">
        <title>The domestication of Cucurbita argyrosperma as revealed by the genome of its wild relative.</title>
        <authorList>
            <person name="Barrera-Redondo J."/>
            <person name="Sanchez-de la Vega G."/>
            <person name="Aguirre-Liguori J.A."/>
            <person name="Castellanos-Morales G."/>
            <person name="Gutierrez-Guerrero Y.T."/>
            <person name="Aguirre-Dugua X."/>
            <person name="Aguirre-Planter E."/>
            <person name="Tenaillon M.I."/>
            <person name="Lira-Saade R."/>
            <person name="Eguiarte L.E."/>
        </authorList>
    </citation>
    <scope>NUCLEOTIDE SEQUENCE [LARGE SCALE GENOMIC DNA]</scope>
    <source>
        <strain evidence="2">JBR-2021</strain>
    </source>
</reference>
<sequence length="97" mass="10517">MGRKKSGLVLAMIAMMLIMVSVSGIEDELIQLPSELEQNEGAERLLDGVSRKMFKGLGSSMGKCPSGFCTRDSFCGRSCQCRIVSTSPFVYSTCVPK</sequence>
<feature type="signal peptide" evidence="1">
    <location>
        <begin position="1"/>
        <end position="24"/>
    </location>
</feature>
<keyword evidence="1" id="KW-0732">Signal</keyword>
<evidence type="ECO:0000256" key="1">
    <source>
        <dbReference type="SAM" id="SignalP"/>
    </source>
</evidence>
<proteinExistence type="predicted"/>
<name>A0AAV6M9H6_9ROSI</name>
<organism evidence="2 3">
    <name type="scientific">Cucurbita argyrosperma subsp. sororia</name>
    <dbReference type="NCBI Taxonomy" id="37648"/>
    <lineage>
        <taxon>Eukaryota</taxon>
        <taxon>Viridiplantae</taxon>
        <taxon>Streptophyta</taxon>
        <taxon>Embryophyta</taxon>
        <taxon>Tracheophyta</taxon>
        <taxon>Spermatophyta</taxon>
        <taxon>Magnoliopsida</taxon>
        <taxon>eudicotyledons</taxon>
        <taxon>Gunneridae</taxon>
        <taxon>Pentapetalae</taxon>
        <taxon>rosids</taxon>
        <taxon>fabids</taxon>
        <taxon>Cucurbitales</taxon>
        <taxon>Cucurbitaceae</taxon>
        <taxon>Cucurbiteae</taxon>
        <taxon>Cucurbita</taxon>
    </lineage>
</organism>
<protein>
    <submittedName>
        <fullName evidence="2">Uncharacterized protein</fullName>
    </submittedName>
</protein>
<accession>A0AAV6M9H6</accession>
<dbReference type="EMBL" id="JAGKQH010000016">
    <property type="protein sequence ID" value="KAG6577331.1"/>
    <property type="molecule type" value="Genomic_DNA"/>
</dbReference>
<evidence type="ECO:0000313" key="3">
    <source>
        <dbReference type="Proteomes" id="UP000685013"/>
    </source>
</evidence>
<keyword evidence="3" id="KW-1185">Reference proteome</keyword>
<dbReference type="Proteomes" id="UP000685013">
    <property type="component" value="Chromosome 16"/>
</dbReference>
<dbReference type="AlphaFoldDB" id="A0AAV6M9H6"/>
<gene>
    <name evidence="2" type="ORF">SDJN03_24905</name>
</gene>